<reference evidence="1 2" key="1">
    <citation type="submission" date="2021-06" db="EMBL/GenBank/DDBJ databases">
        <authorList>
            <person name="Palmer J.M."/>
        </authorList>
    </citation>
    <scope>NUCLEOTIDE SEQUENCE [LARGE SCALE GENOMIC DNA]</scope>
    <source>
        <strain evidence="2">if_2019</strain>
        <tissue evidence="1">Muscle</tissue>
    </source>
</reference>
<evidence type="ECO:0000313" key="2">
    <source>
        <dbReference type="Proteomes" id="UP001482620"/>
    </source>
</evidence>
<dbReference type="Proteomes" id="UP001482620">
    <property type="component" value="Unassembled WGS sequence"/>
</dbReference>
<protein>
    <submittedName>
        <fullName evidence="1">Uncharacterized protein</fullName>
    </submittedName>
</protein>
<gene>
    <name evidence="1" type="ORF">ILYODFUR_033682</name>
</gene>
<comment type="caution">
    <text evidence="1">The sequence shown here is derived from an EMBL/GenBank/DDBJ whole genome shotgun (WGS) entry which is preliminary data.</text>
</comment>
<accession>A0ABV0UN14</accession>
<dbReference type="EMBL" id="JAHRIQ010075324">
    <property type="protein sequence ID" value="MEQ2245982.1"/>
    <property type="molecule type" value="Genomic_DNA"/>
</dbReference>
<proteinExistence type="predicted"/>
<evidence type="ECO:0000313" key="1">
    <source>
        <dbReference type="EMBL" id="MEQ2245982.1"/>
    </source>
</evidence>
<keyword evidence="2" id="KW-1185">Reference proteome</keyword>
<organism evidence="1 2">
    <name type="scientific">Ilyodon furcidens</name>
    <name type="common">goldbreast splitfin</name>
    <dbReference type="NCBI Taxonomy" id="33524"/>
    <lineage>
        <taxon>Eukaryota</taxon>
        <taxon>Metazoa</taxon>
        <taxon>Chordata</taxon>
        <taxon>Craniata</taxon>
        <taxon>Vertebrata</taxon>
        <taxon>Euteleostomi</taxon>
        <taxon>Actinopterygii</taxon>
        <taxon>Neopterygii</taxon>
        <taxon>Teleostei</taxon>
        <taxon>Neoteleostei</taxon>
        <taxon>Acanthomorphata</taxon>
        <taxon>Ovalentaria</taxon>
        <taxon>Atherinomorphae</taxon>
        <taxon>Cyprinodontiformes</taxon>
        <taxon>Goodeidae</taxon>
        <taxon>Ilyodon</taxon>
    </lineage>
</organism>
<sequence length="95" mass="11327">MCLFLQEAVCELKERARTQYQRMHAQLEANQAETVQMLESTYTMYARKNSQQVLQLNEKRQESEKLLSSVQSFFQRAESLNFMKNTKPYQLLIEK</sequence>
<name>A0ABV0UN14_9TELE</name>